<gene>
    <name evidence="3" type="ORF">HPB51_005795</name>
</gene>
<organism evidence="3 4">
    <name type="scientific">Rhipicephalus microplus</name>
    <name type="common">Cattle tick</name>
    <name type="synonym">Boophilus microplus</name>
    <dbReference type="NCBI Taxonomy" id="6941"/>
    <lineage>
        <taxon>Eukaryota</taxon>
        <taxon>Metazoa</taxon>
        <taxon>Ecdysozoa</taxon>
        <taxon>Arthropoda</taxon>
        <taxon>Chelicerata</taxon>
        <taxon>Arachnida</taxon>
        <taxon>Acari</taxon>
        <taxon>Parasitiformes</taxon>
        <taxon>Ixodida</taxon>
        <taxon>Ixodoidea</taxon>
        <taxon>Ixodidae</taxon>
        <taxon>Rhipicephalinae</taxon>
        <taxon>Rhipicephalus</taxon>
        <taxon>Boophilus</taxon>
    </lineage>
</organism>
<evidence type="ECO:0000313" key="3">
    <source>
        <dbReference type="EMBL" id="KAH8035513.1"/>
    </source>
</evidence>
<feature type="compositionally biased region" description="Low complexity" evidence="1">
    <location>
        <begin position="95"/>
        <end position="111"/>
    </location>
</feature>
<dbReference type="InterPro" id="IPR003598">
    <property type="entry name" value="Ig_sub2"/>
</dbReference>
<reference evidence="3" key="2">
    <citation type="submission" date="2021-09" db="EMBL/GenBank/DDBJ databases">
        <authorList>
            <person name="Jia N."/>
            <person name="Wang J."/>
            <person name="Shi W."/>
            <person name="Du L."/>
            <person name="Sun Y."/>
            <person name="Zhan W."/>
            <person name="Jiang J."/>
            <person name="Wang Q."/>
            <person name="Zhang B."/>
            <person name="Ji P."/>
            <person name="Sakyi L.B."/>
            <person name="Cui X."/>
            <person name="Yuan T."/>
            <person name="Jiang B."/>
            <person name="Yang W."/>
            <person name="Lam T.T.-Y."/>
            <person name="Chang Q."/>
            <person name="Ding S."/>
            <person name="Wang X."/>
            <person name="Zhu J."/>
            <person name="Ruan X."/>
            <person name="Zhao L."/>
            <person name="Wei J."/>
            <person name="Que T."/>
            <person name="Du C."/>
            <person name="Cheng J."/>
            <person name="Dai P."/>
            <person name="Han X."/>
            <person name="Huang E."/>
            <person name="Gao Y."/>
            <person name="Liu J."/>
            <person name="Shao H."/>
            <person name="Ye R."/>
            <person name="Li L."/>
            <person name="Wei W."/>
            <person name="Wang X."/>
            <person name="Wang C."/>
            <person name="Huo Q."/>
            <person name="Li W."/>
            <person name="Guo W."/>
            <person name="Chen H."/>
            <person name="Chen S."/>
            <person name="Zhou L."/>
            <person name="Zhou L."/>
            <person name="Ni X."/>
            <person name="Tian J."/>
            <person name="Zhou Y."/>
            <person name="Sheng Y."/>
            <person name="Liu T."/>
            <person name="Pan Y."/>
            <person name="Xia L."/>
            <person name="Li J."/>
            <person name="Zhao F."/>
            <person name="Cao W."/>
        </authorList>
    </citation>
    <scope>NUCLEOTIDE SEQUENCE</scope>
    <source>
        <strain evidence="3">Rmic-2018</strain>
        <tissue evidence="3">Larvae</tissue>
    </source>
</reference>
<dbReference type="SMART" id="SM00409">
    <property type="entry name" value="IG"/>
    <property type="match status" value="1"/>
</dbReference>
<dbReference type="Gene3D" id="2.60.40.10">
    <property type="entry name" value="Immunoglobulins"/>
    <property type="match status" value="1"/>
</dbReference>
<name>A0A9J6EM41_RHIMP</name>
<keyword evidence="4" id="KW-1185">Reference proteome</keyword>
<evidence type="ECO:0000259" key="2">
    <source>
        <dbReference type="PROSITE" id="PS50835"/>
    </source>
</evidence>
<accession>A0A9J6EM41</accession>
<evidence type="ECO:0000313" key="4">
    <source>
        <dbReference type="Proteomes" id="UP000821866"/>
    </source>
</evidence>
<dbReference type="AlphaFoldDB" id="A0A9J6EM41"/>
<dbReference type="InterPro" id="IPR003599">
    <property type="entry name" value="Ig_sub"/>
</dbReference>
<dbReference type="PROSITE" id="PS50835">
    <property type="entry name" value="IG_LIKE"/>
    <property type="match status" value="1"/>
</dbReference>
<reference evidence="3" key="1">
    <citation type="journal article" date="2020" name="Cell">
        <title>Large-Scale Comparative Analyses of Tick Genomes Elucidate Their Genetic Diversity and Vector Capacities.</title>
        <authorList>
            <consortium name="Tick Genome and Microbiome Consortium (TIGMIC)"/>
            <person name="Jia N."/>
            <person name="Wang J."/>
            <person name="Shi W."/>
            <person name="Du L."/>
            <person name="Sun Y."/>
            <person name="Zhan W."/>
            <person name="Jiang J.F."/>
            <person name="Wang Q."/>
            <person name="Zhang B."/>
            <person name="Ji P."/>
            <person name="Bell-Sakyi L."/>
            <person name="Cui X.M."/>
            <person name="Yuan T.T."/>
            <person name="Jiang B.G."/>
            <person name="Yang W.F."/>
            <person name="Lam T.T."/>
            <person name="Chang Q.C."/>
            <person name="Ding S.J."/>
            <person name="Wang X.J."/>
            <person name="Zhu J.G."/>
            <person name="Ruan X.D."/>
            <person name="Zhao L."/>
            <person name="Wei J.T."/>
            <person name="Ye R.Z."/>
            <person name="Que T.C."/>
            <person name="Du C.H."/>
            <person name="Zhou Y.H."/>
            <person name="Cheng J.X."/>
            <person name="Dai P.F."/>
            <person name="Guo W.B."/>
            <person name="Han X.H."/>
            <person name="Huang E.J."/>
            <person name="Li L.F."/>
            <person name="Wei W."/>
            <person name="Gao Y.C."/>
            <person name="Liu J.Z."/>
            <person name="Shao H.Z."/>
            <person name="Wang X."/>
            <person name="Wang C.C."/>
            <person name="Yang T.C."/>
            <person name="Huo Q.B."/>
            <person name="Li W."/>
            <person name="Chen H.Y."/>
            <person name="Chen S.E."/>
            <person name="Zhou L.G."/>
            <person name="Ni X.B."/>
            <person name="Tian J.H."/>
            <person name="Sheng Y."/>
            <person name="Liu T."/>
            <person name="Pan Y.S."/>
            <person name="Xia L.Y."/>
            <person name="Li J."/>
            <person name="Zhao F."/>
            <person name="Cao W.C."/>
        </authorList>
    </citation>
    <scope>NUCLEOTIDE SEQUENCE</scope>
    <source>
        <strain evidence="3">Rmic-2018</strain>
    </source>
</reference>
<feature type="region of interest" description="Disordered" evidence="1">
    <location>
        <begin position="95"/>
        <end position="130"/>
    </location>
</feature>
<dbReference type="InterPro" id="IPR036179">
    <property type="entry name" value="Ig-like_dom_sf"/>
</dbReference>
<dbReference type="SMART" id="SM00408">
    <property type="entry name" value="IGc2"/>
    <property type="match status" value="1"/>
</dbReference>
<proteinExistence type="predicted"/>
<dbReference type="InterPro" id="IPR007110">
    <property type="entry name" value="Ig-like_dom"/>
</dbReference>
<protein>
    <recommendedName>
        <fullName evidence="2">Ig-like domain-containing protein</fullName>
    </recommendedName>
</protein>
<dbReference type="VEuPathDB" id="VectorBase:LOC119181246"/>
<sequence length="176" mass="18602">MYGEMCSSTMKHFGTQFDASTLFPLPQPGGAVATRLHVRRPLVNMTKDSGDSVRLKCEVAGGRPGARVVFRWYKNDAPVEEERNRLEIRQYPVAPSSSAAGQAASSVADGASSGGSGQASGQQQQGATANVPAYGSRLRIVSADVHDTGYYRCEAKSGAEVVETTGILRVSAGEPH</sequence>
<evidence type="ECO:0000256" key="1">
    <source>
        <dbReference type="SAM" id="MobiDB-lite"/>
    </source>
</evidence>
<dbReference type="Proteomes" id="UP000821866">
    <property type="component" value="Chromosome 11"/>
</dbReference>
<dbReference type="InterPro" id="IPR013783">
    <property type="entry name" value="Ig-like_fold"/>
</dbReference>
<dbReference type="SUPFAM" id="SSF48726">
    <property type="entry name" value="Immunoglobulin"/>
    <property type="match status" value="1"/>
</dbReference>
<dbReference type="EMBL" id="JABSTU010000003">
    <property type="protein sequence ID" value="KAH8035513.1"/>
    <property type="molecule type" value="Genomic_DNA"/>
</dbReference>
<feature type="domain" description="Ig-like" evidence="2">
    <location>
        <begin position="28"/>
        <end position="169"/>
    </location>
</feature>
<comment type="caution">
    <text evidence="3">The sequence shown here is derived from an EMBL/GenBank/DDBJ whole genome shotgun (WGS) entry which is preliminary data.</text>
</comment>